<organism evidence="8 9">
    <name type="scientific">Ravibacter arvi</name>
    <dbReference type="NCBI Taxonomy" id="2051041"/>
    <lineage>
        <taxon>Bacteria</taxon>
        <taxon>Pseudomonadati</taxon>
        <taxon>Bacteroidota</taxon>
        <taxon>Cytophagia</taxon>
        <taxon>Cytophagales</taxon>
        <taxon>Spirosomataceae</taxon>
        <taxon>Ravibacter</taxon>
    </lineage>
</organism>
<dbReference type="Pfam" id="PF04542">
    <property type="entry name" value="Sigma70_r2"/>
    <property type="match status" value="1"/>
</dbReference>
<dbReference type="EMBL" id="BAABEY010000018">
    <property type="protein sequence ID" value="GAA4437381.1"/>
    <property type="molecule type" value="Genomic_DNA"/>
</dbReference>
<feature type="compositionally biased region" description="Basic and acidic residues" evidence="5">
    <location>
        <begin position="1"/>
        <end position="19"/>
    </location>
</feature>
<feature type="domain" description="RNA polymerase sigma factor 70 region 4 type 2" evidence="7">
    <location>
        <begin position="149"/>
        <end position="197"/>
    </location>
</feature>
<evidence type="ECO:0000256" key="4">
    <source>
        <dbReference type="ARBA" id="ARBA00023163"/>
    </source>
</evidence>
<evidence type="ECO:0000259" key="7">
    <source>
        <dbReference type="Pfam" id="PF08281"/>
    </source>
</evidence>
<dbReference type="NCBIfam" id="TIGR02937">
    <property type="entry name" value="sigma70-ECF"/>
    <property type="match status" value="1"/>
</dbReference>
<dbReference type="InterPro" id="IPR036388">
    <property type="entry name" value="WH-like_DNA-bd_sf"/>
</dbReference>
<accession>A0ABP8LUW7</accession>
<evidence type="ECO:0000256" key="1">
    <source>
        <dbReference type="ARBA" id="ARBA00010641"/>
    </source>
</evidence>
<comment type="similarity">
    <text evidence="1">Belongs to the sigma-70 factor family. ECF subfamily.</text>
</comment>
<dbReference type="InterPro" id="IPR007627">
    <property type="entry name" value="RNA_pol_sigma70_r2"/>
</dbReference>
<dbReference type="PANTHER" id="PTHR43133:SF46">
    <property type="entry name" value="RNA POLYMERASE SIGMA-70 FACTOR ECF SUBFAMILY"/>
    <property type="match status" value="1"/>
</dbReference>
<protein>
    <recommendedName>
        <fullName evidence="10">RNA polymerase sigma-70 factor</fullName>
    </recommendedName>
</protein>
<dbReference type="RefSeq" id="WP_345027917.1">
    <property type="nucleotide sequence ID" value="NZ_BAABEY010000018.1"/>
</dbReference>
<dbReference type="Proteomes" id="UP001501508">
    <property type="component" value="Unassembled WGS sequence"/>
</dbReference>
<proteinExistence type="inferred from homology"/>
<dbReference type="Gene3D" id="1.10.10.10">
    <property type="entry name" value="Winged helix-like DNA-binding domain superfamily/Winged helix DNA-binding domain"/>
    <property type="match status" value="1"/>
</dbReference>
<evidence type="ECO:0000256" key="2">
    <source>
        <dbReference type="ARBA" id="ARBA00023015"/>
    </source>
</evidence>
<feature type="domain" description="RNA polymerase sigma-70 region 2" evidence="6">
    <location>
        <begin position="52"/>
        <end position="118"/>
    </location>
</feature>
<dbReference type="Pfam" id="PF08281">
    <property type="entry name" value="Sigma70_r4_2"/>
    <property type="match status" value="1"/>
</dbReference>
<gene>
    <name evidence="8" type="ORF">GCM10023091_16510</name>
</gene>
<reference evidence="9" key="1">
    <citation type="journal article" date="2019" name="Int. J. Syst. Evol. Microbiol.">
        <title>The Global Catalogue of Microorganisms (GCM) 10K type strain sequencing project: providing services to taxonomists for standard genome sequencing and annotation.</title>
        <authorList>
            <consortium name="The Broad Institute Genomics Platform"/>
            <consortium name="The Broad Institute Genome Sequencing Center for Infectious Disease"/>
            <person name="Wu L."/>
            <person name="Ma J."/>
        </authorList>
    </citation>
    <scope>NUCLEOTIDE SEQUENCE [LARGE SCALE GENOMIC DNA]</scope>
    <source>
        <strain evidence="9">JCM 31920</strain>
    </source>
</reference>
<dbReference type="InterPro" id="IPR014284">
    <property type="entry name" value="RNA_pol_sigma-70_dom"/>
</dbReference>
<name>A0ABP8LUW7_9BACT</name>
<dbReference type="SUPFAM" id="SSF88659">
    <property type="entry name" value="Sigma3 and sigma4 domains of RNA polymerase sigma factors"/>
    <property type="match status" value="1"/>
</dbReference>
<evidence type="ECO:0000259" key="6">
    <source>
        <dbReference type="Pfam" id="PF04542"/>
    </source>
</evidence>
<keyword evidence="2" id="KW-0805">Transcription regulation</keyword>
<evidence type="ECO:0000256" key="3">
    <source>
        <dbReference type="ARBA" id="ARBA00023082"/>
    </source>
</evidence>
<sequence>MAEENRDKRSAGKSEHLAGERPVSGNEPPAVDNERFIRHAFGQDPKLGCELLFRNYYAALCSHAVRFLASPAIAEDLVAEVFCDFYEENIFRDINTSYRSYLYKTVRHRAFNYLRQALRRDTGLEEVYYRSTPESQQPDAMAHYEELRRDVEAAIQGLPLHRRKIYLMNRFEGKKYQEIAEELSISVRTVEVQIRQASHHLRDVLREKWGSNSHEDYF</sequence>
<evidence type="ECO:0000256" key="5">
    <source>
        <dbReference type="SAM" id="MobiDB-lite"/>
    </source>
</evidence>
<evidence type="ECO:0008006" key="10">
    <source>
        <dbReference type="Google" id="ProtNLM"/>
    </source>
</evidence>
<keyword evidence="4" id="KW-0804">Transcription</keyword>
<evidence type="ECO:0000313" key="9">
    <source>
        <dbReference type="Proteomes" id="UP001501508"/>
    </source>
</evidence>
<dbReference type="CDD" id="cd06171">
    <property type="entry name" value="Sigma70_r4"/>
    <property type="match status" value="1"/>
</dbReference>
<evidence type="ECO:0000313" key="8">
    <source>
        <dbReference type="EMBL" id="GAA4437381.1"/>
    </source>
</evidence>
<keyword evidence="3" id="KW-0731">Sigma factor</keyword>
<dbReference type="InterPro" id="IPR039425">
    <property type="entry name" value="RNA_pol_sigma-70-like"/>
</dbReference>
<dbReference type="InterPro" id="IPR013325">
    <property type="entry name" value="RNA_pol_sigma_r2"/>
</dbReference>
<dbReference type="Gene3D" id="1.10.1740.10">
    <property type="match status" value="1"/>
</dbReference>
<dbReference type="SUPFAM" id="SSF88946">
    <property type="entry name" value="Sigma2 domain of RNA polymerase sigma factors"/>
    <property type="match status" value="1"/>
</dbReference>
<dbReference type="InterPro" id="IPR013249">
    <property type="entry name" value="RNA_pol_sigma70_r4_t2"/>
</dbReference>
<feature type="region of interest" description="Disordered" evidence="5">
    <location>
        <begin position="1"/>
        <end position="29"/>
    </location>
</feature>
<dbReference type="InterPro" id="IPR014327">
    <property type="entry name" value="RNA_pol_sigma70_bacteroid"/>
</dbReference>
<dbReference type="InterPro" id="IPR013324">
    <property type="entry name" value="RNA_pol_sigma_r3/r4-like"/>
</dbReference>
<dbReference type="PANTHER" id="PTHR43133">
    <property type="entry name" value="RNA POLYMERASE ECF-TYPE SIGMA FACTO"/>
    <property type="match status" value="1"/>
</dbReference>
<keyword evidence="9" id="KW-1185">Reference proteome</keyword>
<dbReference type="NCBIfam" id="TIGR02985">
    <property type="entry name" value="Sig70_bacteroi1"/>
    <property type="match status" value="1"/>
</dbReference>
<comment type="caution">
    <text evidence="8">The sequence shown here is derived from an EMBL/GenBank/DDBJ whole genome shotgun (WGS) entry which is preliminary data.</text>
</comment>